<reference evidence="1 2" key="1">
    <citation type="submission" date="2013-05" db="EMBL/GenBank/DDBJ databases">
        <authorList>
            <person name="Harkins D.M."/>
            <person name="Durkin A.S."/>
            <person name="Brinkac L.M."/>
            <person name="Haft D.H."/>
            <person name="Selengut J.D."/>
            <person name="Sanka R."/>
            <person name="DePew J."/>
            <person name="Purushe J."/>
            <person name="Hartskeerl R.A."/>
            <person name="Ahmed A."/>
            <person name="van der Linden H."/>
            <person name="Goris M.G.A."/>
            <person name="Vinetz J.M."/>
            <person name="Sutton G.G."/>
            <person name="Nierman W.C."/>
            <person name="Fouts D.E."/>
        </authorList>
    </citation>
    <scope>NUCLEOTIDE SEQUENCE [LARGE SCALE GENOMIC DNA]</scope>
    <source>
        <strain evidence="1 2">CZ214</strain>
    </source>
</reference>
<name>T0FHG1_9LEPT</name>
<accession>T0FHG1</accession>
<protein>
    <submittedName>
        <fullName evidence="1">Uncharacterized protein</fullName>
    </submittedName>
</protein>
<organism evidence="1 2">
    <name type="scientific">Leptospira noguchii serovar Panama str. CZ214</name>
    <dbReference type="NCBI Taxonomy" id="1001595"/>
    <lineage>
        <taxon>Bacteria</taxon>
        <taxon>Pseudomonadati</taxon>
        <taxon>Spirochaetota</taxon>
        <taxon>Spirochaetia</taxon>
        <taxon>Leptospirales</taxon>
        <taxon>Leptospiraceae</taxon>
        <taxon>Leptospira</taxon>
    </lineage>
</organism>
<dbReference type="EMBL" id="AKWY02000034">
    <property type="protein sequence ID" value="EQA69489.1"/>
    <property type="molecule type" value="Genomic_DNA"/>
</dbReference>
<evidence type="ECO:0000313" key="2">
    <source>
        <dbReference type="Proteomes" id="UP000015442"/>
    </source>
</evidence>
<dbReference type="AlphaFoldDB" id="T0FHG1"/>
<dbReference type="Proteomes" id="UP000015442">
    <property type="component" value="Unassembled WGS sequence"/>
</dbReference>
<comment type="caution">
    <text evidence="1">The sequence shown here is derived from an EMBL/GenBank/DDBJ whole genome shotgun (WGS) entry which is preliminary data.</text>
</comment>
<gene>
    <name evidence="1" type="ORF">LEP1GSC059_2313</name>
</gene>
<proteinExistence type="predicted"/>
<sequence>MKFIDELTEEEVEKIFGIIKKRLNDELSNAIKNASMKVHRYLNKENNEELLYFTQCKKCGSHYLQDEKHICEQENQNA</sequence>
<evidence type="ECO:0000313" key="1">
    <source>
        <dbReference type="EMBL" id="EQA69489.1"/>
    </source>
</evidence>